<evidence type="ECO:0000256" key="6">
    <source>
        <dbReference type="SAM" id="Phobius"/>
    </source>
</evidence>
<keyword evidence="2" id="KW-1003">Cell membrane</keyword>
<dbReference type="Gene3D" id="1.20.1740.10">
    <property type="entry name" value="Amino acid/polyamine transporter I"/>
    <property type="match status" value="1"/>
</dbReference>
<dbReference type="Pfam" id="PF13520">
    <property type="entry name" value="AA_permease_2"/>
    <property type="match status" value="1"/>
</dbReference>
<keyword evidence="4 6" id="KW-1133">Transmembrane helix</keyword>
<dbReference type="PANTHER" id="PTHR42770:SF7">
    <property type="entry name" value="MEMBRANE PROTEIN"/>
    <property type="match status" value="1"/>
</dbReference>
<keyword evidence="8" id="KW-1185">Reference proteome</keyword>
<evidence type="ECO:0000313" key="8">
    <source>
        <dbReference type="Proteomes" id="UP000050301"/>
    </source>
</evidence>
<dbReference type="Proteomes" id="UP000050301">
    <property type="component" value="Unassembled WGS sequence"/>
</dbReference>
<feature type="transmembrane region" description="Helical" evidence="6">
    <location>
        <begin position="161"/>
        <end position="181"/>
    </location>
</feature>
<evidence type="ECO:0000256" key="3">
    <source>
        <dbReference type="ARBA" id="ARBA00022692"/>
    </source>
</evidence>
<evidence type="ECO:0000256" key="2">
    <source>
        <dbReference type="ARBA" id="ARBA00022475"/>
    </source>
</evidence>
<feature type="transmembrane region" description="Helical" evidence="6">
    <location>
        <begin position="333"/>
        <end position="351"/>
    </location>
</feature>
<feature type="transmembrane region" description="Helical" evidence="6">
    <location>
        <begin position="43"/>
        <end position="63"/>
    </location>
</feature>
<feature type="transmembrane region" description="Helical" evidence="6">
    <location>
        <begin position="402"/>
        <end position="423"/>
    </location>
</feature>
<dbReference type="GO" id="GO:0022857">
    <property type="term" value="F:transmembrane transporter activity"/>
    <property type="evidence" value="ECO:0007669"/>
    <property type="project" value="InterPro"/>
</dbReference>
<name>A0A0Q1B5A7_9ARCH</name>
<dbReference type="InterPro" id="IPR002293">
    <property type="entry name" value="AA/rel_permease1"/>
</dbReference>
<feature type="transmembrane region" description="Helical" evidence="6">
    <location>
        <begin position="357"/>
        <end position="390"/>
    </location>
</feature>
<feature type="transmembrane region" description="Helical" evidence="6">
    <location>
        <begin position="284"/>
        <end position="312"/>
    </location>
</feature>
<accession>A0A0Q1B5A7</accession>
<feature type="transmembrane region" description="Helical" evidence="6">
    <location>
        <begin position="429"/>
        <end position="445"/>
    </location>
</feature>
<feature type="transmembrane region" description="Helical" evidence="6">
    <location>
        <begin position="126"/>
        <end position="149"/>
    </location>
</feature>
<dbReference type="AlphaFoldDB" id="A0A0Q1B5A7"/>
<dbReference type="PANTHER" id="PTHR42770">
    <property type="entry name" value="AMINO ACID TRANSPORTER-RELATED"/>
    <property type="match status" value="1"/>
</dbReference>
<dbReference type="EMBL" id="LKBH01000179">
    <property type="protein sequence ID" value="KQB35203.1"/>
    <property type="molecule type" value="Genomic_DNA"/>
</dbReference>
<feature type="transmembrane region" description="Helical" evidence="6">
    <location>
        <begin position="84"/>
        <end position="106"/>
    </location>
</feature>
<organism evidence="7 8">
    <name type="scientific">Acidiplasma cupricumulans</name>
    <dbReference type="NCBI Taxonomy" id="312540"/>
    <lineage>
        <taxon>Archaea</taxon>
        <taxon>Methanobacteriati</taxon>
        <taxon>Thermoplasmatota</taxon>
        <taxon>Thermoplasmata</taxon>
        <taxon>Thermoplasmatales</taxon>
        <taxon>Ferroplasmaceae</taxon>
        <taxon>Acidiplasma</taxon>
    </lineage>
</organism>
<evidence type="ECO:0000256" key="5">
    <source>
        <dbReference type="ARBA" id="ARBA00023136"/>
    </source>
</evidence>
<evidence type="ECO:0000313" key="7">
    <source>
        <dbReference type="EMBL" id="KQB35203.1"/>
    </source>
</evidence>
<keyword evidence="3 6" id="KW-0812">Transmembrane</keyword>
<evidence type="ECO:0000256" key="4">
    <source>
        <dbReference type="ARBA" id="ARBA00022989"/>
    </source>
</evidence>
<keyword evidence="5 6" id="KW-0472">Membrane</keyword>
<comment type="subcellular location">
    <subcellularLocation>
        <location evidence="1">Cell membrane</location>
        <topology evidence="1">Multi-pass membrane protein</topology>
    </subcellularLocation>
</comment>
<proteinExistence type="predicted"/>
<protein>
    <recommendedName>
        <fullName evidence="9">Amino acid transporter</fullName>
    </recommendedName>
</protein>
<feature type="transmembrane region" description="Helical" evidence="6">
    <location>
        <begin position="12"/>
        <end position="37"/>
    </location>
</feature>
<dbReference type="PIRSF" id="PIRSF006060">
    <property type="entry name" value="AA_transporter"/>
    <property type="match status" value="1"/>
</dbReference>
<feature type="transmembrane region" description="Helical" evidence="6">
    <location>
        <begin position="193"/>
        <end position="215"/>
    </location>
</feature>
<evidence type="ECO:0008006" key="9">
    <source>
        <dbReference type="Google" id="ProtNLM"/>
    </source>
</evidence>
<dbReference type="InterPro" id="IPR050367">
    <property type="entry name" value="APC_superfamily"/>
</dbReference>
<dbReference type="GO" id="GO:0005886">
    <property type="term" value="C:plasma membrane"/>
    <property type="evidence" value="ECO:0007669"/>
    <property type="project" value="UniProtKB-SubCell"/>
</dbReference>
<evidence type="ECO:0000256" key="1">
    <source>
        <dbReference type="ARBA" id="ARBA00004651"/>
    </source>
</evidence>
<reference evidence="7 8" key="1">
    <citation type="submission" date="2015-09" db="EMBL/GenBank/DDBJ databases">
        <title>Heavy metals and arsenic resistance mechanisms in polyextremophilic archaea of the family Ferroplasmaceae.</title>
        <authorList>
            <person name="Bulaev A.G."/>
            <person name="Kanygina A.V."/>
        </authorList>
    </citation>
    <scope>NUCLEOTIDE SEQUENCE [LARGE SCALE GENOMIC DNA]</scope>
    <source>
        <strain evidence="7 8">BH2</strain>
    </source>
</reference>
<feature type="transmembrane region" description="Helical" evidence="6">
    <location>
        <begin position="236"/>
        <end position="259"/>
    </location>
</feature>
<gene>
    <name evidence="7" type="ORF">AOG55_00580</name>
</gene>
<comment type="caution">
    <text evidence="7">The sequence shown here is derived from an EMBL/GenBank/DDBJ whole genome shotgun (WGS) entry which is preliminary data.</text>
</comment>
<dbReference type="InParanoid" id="A0A0Q1B5A7"/>
<sequence length="456" mass="51455">MTLKTEVLHILDLIPLSTSSIAPAFSIAAAFGVMVFYSGTNSIMGVILLFIPFLISSLVFRSLNKHYPNAGASYHWGLRIIGRTFGGFQAWVVTLAYLFSIPPIVIPAGEYTIDFLVSIKLLGLKALNNTLLLFFISSFWIFLAILILILGTKPTAKFTEIFLGVELFIVISFIVIGIYYLPSHIINTFSYSWFFNLHPNITGLFLTMVVAATILDGWEIDSYAAEESKNPHEWPGLSGIIGLIFVMAIYLIVMPLMLIETPLVKLSNSADPLFLWSTAVIPKYSYIIDIAVIVSTASSLWLTSFILSRAWFAMSRNGLLPNFFSKTSPRGSPYLNILIIGMILFSINFLIVFSKSIFALFSVLLSTAGIFLLGEFMLDNITGLYFFWFGHNNFHSKYHIHWIYRILILFSASFIFFIIIISLYSDFELLIAFIVLLFPSMYFIYKSRSNYKATTI</sequence>
<dbReference type="RefSeq" id="WP_055040974.1">
    <property type="nucleotide sequence ID" value="NZ_LKBH01000179.1"/>
</dbReference>